<dbReference type="InterPro" id="IPR035669">
    <property type="entry name" value="SGNH_plant_lipase-like"/>
</dbReference>
<dbReference type="FunFam" id="3.40.50.1110:FF:000003">
    <property type="entry name" value="GDSL esterase/lipase APG"/>
    <property type="match status" value="1"/>
</dbReference>
<gene>
    <name evidence="4" type="ORF">I3842_03G263200</name>
</gene>
<comment type="caution">
    <text evidence="4">The sequence shown here is derived from an EMBL/GenBank/DDBJ whole genome shotgun (WGS) entry which is preliminary data.</text>
</comment>
<dbReference type="Pfam" id="PF00657">
    <property type="entry name" value="Lipase_GDSL"/>
    <property type="match status" value="1"/>
</dbReference>
<comment type="similarity">
    <text evidence="1">Belongs to the 'GDSL' lipolytic enzyme family.</text>
</comment>
<dbReference type="EMBL" id="CM031827">
    <property type="protein sequence ID" value="KAG6724565.1"/>
    <property type="molecule type" value="Genomic_DNA"/>
</dbReference>
<dbReference type="CDD" id="cd01837">
    <property type="entry name" value="SGNH_plant_lipase_like"/>
    <property type="match status" value="1"/>
</dbReference>
<keyword evidence="3" id="KW-0443">Lipid metabolism</keyword>
<dbReference type="InterPro" id="IPR051058">
    <property type="entry name" value="GDSL_Est/Lipase"/>
</dbReference>
<dbReference type="PANTHER" id="PTHR45648:SF156">
    <property type="entry name" value="ZINC FINGER PROTEIN"/>
    <property type="match status" value="1"/>
</dbReference>
<dbReference type="PANTHER" id="PTHR45648">
    <property type="entry name" value="GDSL LIPASE/ACYLHYDROLASE FAMILY PROTEIN (AFU_ORTHOLOGUE AFUA_4G14700)"/>
    <property type="match status" value="1"/>
</dbReference>
<accession>A0A922JY45</accession>
<protein>
    <submittedName>
        <fullName evidence="4">Uncharacterized protein</fullName>
    </submittedName>
</protein>
<dbReference type="Proteomes" id="UP000811246">
    <property type="component" value="Chromosome 3"/>
</dbReference>
<dbReference type="InterPro" id="IPR001087">
    <property type="entry name" value="GDSL"/>
</dbReference>
<evidence type="ECO:0000256" key="1">
    <source>
        <dbReference type="ARBA" id="ARBA00008668"/>
    </source>
</evidence>
<dbReference type="GO" id="GO:0016788">
    <property type="term" value="F:hydrolase activity, acting on ester bonds"/>
    <property type="evidence" value="ECO:0007669"/>
    <property type="project" value="InterPro"/>
</dbReference>
<keyword evidence="2" id="KW-0378">Hydrolase</keyword>
<organism evidence="4 5">
    <name type="scientific">Carya illinoinensis</name>
    <name type="common">Pecan</name>
    <dbReference type="NCBI Taxonomy" id="32201"/>
    <lineage>
        <taxon>Eukaryota</taxon>
        <taxon>Viridiplantae</taxon>
        <taxon>Streptophyta</taxon>
        <taxon>Embryophyta</taxon>
        <taxon>Tracheophyta</taxon>
        <taxon>Spermatophyta</taxon>
        <taxon>Magnoliopsida</taxon>
        <taxon>eudicotyledons</taxon>
        <taxon>Gunneridae</taxon>
        <taxon>Pentapetalae</taxon>
        <taxon>rosids</taxon>
        <taxon>fabids</taxon>
        <taxon>Fagales</taxon>
        <taxon>Juglandaceae</taxon>
        <taxon>Carya</taxon>
    </lineage>
</organism>
<keyword evidence="3" id="KW-0442">Lipid degradation</keyword>
<proteinExistence type="inferred from homology"/>
<sequence>MPTLRVSMSSPRVVVMTTQLSTIALVVLSLGALLLPLPQAEARAFFVFGDSLVDNGNNNYLATTARADSPPYGIDYPTHRPTGRFSNGLNLPDIISEQLGSEPTLPYLSPQLTGQRLLVGANFASAGIGILNDTGIQFLSIIRIFRQFELFQQYQQRLSALVGEAQAQRLVNDALVLMTLGGNDFVNNYFLTPFSARSRQFSIPDYSRYLISEYRKILLRLYELGARRVMVTGTGPLGCVPAELAMRSRNGECAEELQQAAGIFNPALGQMLQQLNSEIGADVFVAANAFRMNMDFINYPQRFGFVTSKVACCGQGPYNGIGTCNPLSNVCPNRDIYAFWDAFHPSERANRLIAQQIMTGSSDVMSPMNLSTILAMDSNI</sequence>
<name>A0A922JY45_CARIL</name>
<evidence type="ECO:0000256" key="3">
    <source>
        <dbReference type="ARBA" id="ARBA00022963"/>
    </source>
</evidence>
<evidence type="ECO:0000256" key="2">
    <source>
        <dbReference type="ARBA" id="ARBA00022801"/>
    </source>
</evidence>
<evidence type="ECO:0000313" key="4">
    <source>
        <dbReference type="EMBL" id="KAG6724565.1"/>
    </source>
</evidence>
<dbReference type="GO" id="GO:0016042">
    <property type="term" value="P:lipid catabolic process"/>
    <property type="evidence" value="ECO:0007669"/>
    <property type="project" value="UniProtKB-KW"/>
</dbReference>
<evidence type="ECO:0000313" key="5">
    <source>
        <dbReference type="Proteomes" id="UP000811246"/>
    </source>
</evidence>
<dbReference type="AlphaFoldDB" id="A0A922JY45"/>
<reference evidence="4" key="1">
    <citation type="submission" date="2021-01" db="EMBL/GenBank/DDBJ databases">
        <authorList>
            <person name="Lovell J.T."/>
            <person name="Bentley N."/>
            <person name="Bhattarai G."/>
            <person name="Jenkins J.W."/>
            <person name="Sreedasyam A."/>
            <person name="Alarcon Y."/>
            <person name="Bock C."/>
            <person name="Boston L."/>
            <person name="Carlson J."/>
            <person name="Cervantes K."/>
            <person name="Clermont K."/>
            <person name="Krom N."/>
            <person name="Kubenka K."/>
            <person name="Mamidi S."/>
            <person name="Mattison C."/>
            <person name="Monteros M."/>
            <person name="Pisani C."/>
            <person name="Plott C."/>
            <person name="Rajasekar S."/>
            <person name="Rhein H.S."/>
            <person name="Rohla C."/>
            <person name="Song M."/>
            <person name="Hilaire R.S."/>
            <person name="Shu S."/>
            <person name="Wells L."/>
            <person name="Wang X."/>
            <person name="Webber J."/>
            <person name="Heerema R.J."/>
            <person name="Klein P."/>
            <person name="Conner P."/>
            <person name="Grauke L."/>
            <person name="Grimwood J."/>
            <person name="Schmutz J."/>
            <person name="Randall J.J."/>
        </authorList>
    </citation>
    <scope>NUCLEOTIDE SEQUENCE</scope>
    <source>
        <tissue evidence="4">Leaf</tissue>
    </source>
</reference>